<comment type="caution">
    <text evidence="10">The sequence shown here is derived from an EMBL/GenBank/DDBJ whole genome shotgun (WGS) entry which is preliminary data.</text>
</comment>
<dbReference type="GO" id="GO:0004674">
    <property type="term" value="F:protein serine/threonine kinase activity"/>
    <property type="evidence" value="ECO:0007669"/>
    <property type="project" value="UniProtKB-EC"/>
</dbReference>
<dbReference type="PANTHER" id="PTHR43289:SF34">
    <property type="entry name" value="SERINE_THREONINE-PROTEIN KINASE YBDM-RELATED"/>
    <property type="match status" value="1"/>
</dbReference>
<dbReference type="Gene3D" id="1.10.510.10">
    <property type="entry name" value="Transferase(Phosphotransferase) domain 1"/>
    <property type="match status" value="1"/>
</dbReference>
<name>A0ABU5H1R4_9BACT</name>
<evidence type="ECO:0000256" key="5">
    <source>
        <dbReference type="PROSITE-ProRule" id="PRU00339"/>
    </source>
</evidence>
<evidence type="ECO:0000256" key="1">
    <source>
        <dbReference type="ARBA" id="ARBA00022679"/>
    </source>
</evidence>
<keyword evidence="7" id="KW-0175">Coiled coil</keyword>
<dbReference type="InterPro" id="IPR019734">
    <property type="entry name" value="TPR_rpt"/>
</dbReference>
<sequence length="898" mass="99369">MTRTPGDMDTVPLLHTESDTQERDIPPITQVGRYVLLKRLGQGGMGVVFAAYDPDLDRKVALKLLRPDKQTDSEQARARLLREAQAMARVSHPNVIPIFDVGIWGAQVFLAMEIIEGGTLSDWLKAAPRHWREVLERLIDAGRGLQAAHEKGLVHRDFKPGNVLVSQGGRVYVTDFGLARQVGMPHPEPATAEEPRPVDAEHRMLEVTLTETGLVMGTPHYMSPEQVRGQDVDARSDQFSFCVSLYLGLYGQRPFDPASMRAAVLSTERDVGAGSQPTKVEGMARKTPPRAPVIHEPPRDAKVPAWIRQAVMRGLSVNPDERFASMKELLEALSQDTRRTQRRRWAAVATASAVGLSLVGGRVYQRSQVCAGVGELMTEVWSPAARQKVEASFLGTGKPFAGHMASGVLGVLDGYAQAWTQQRTEACEATRVRGVQTEELLTQREVCLERRRRDMRALVDQLYTADGPLVERALDAAHALPALHECAELESLTERQRLPADPRKRSEIQALEDRVAELKALVDTGRYTVAQQKVGPLSEAVERSGYLPLMAGLHTHRGWLNQHLGKLDEASRDLARALYEAEAGRADRQKVDISTRLLFVEDEQKHFDAAERWASLAEATLQRIGGDPLLEGVLLVHRGNMAVSQKRFAEARALFEKAQRLQERVLPPGHPKRARVTYLLGSLLARMGERTRAVELLRQALEQTQAAVGKLHPDTARRHEALAWVLREEGNPAAALEHARAVVDIRKPLLGPDHRQTTGAMAEVGQCLLDLERYPEALRVYEETLALQLRVLKPEDTYLQYTYDGVGQALLGLGRALDAIAPLRKAVSFESMPPDVLAISGFALAKALSEEGQHEAARAEAEKARERFTRAGKEQRAAEILAWLEAQAKPGGGHSRRP</sequence>
<dbReference type="InterPro" id="IPR011990">
    <property type="entry name" value="TPR-like_helical_dom_sf"/>
</dbReference>
<feature type="region of interest" description="Disordered" evidence="8">
    <location>
        <begin position="1"/>
        <end position="22"/>
    </location>
</feature>
<dbReference type="InterPro" id="IPR017441">
    <property type="entry name" value="Protein_kinase_ATP_BS"/>
</dbReference>
<evidence type="ECO:0000256" key="8">
    <source>
        <dbReference type="SAM" id="MobiDB-lite"/>
    </source>
</evidence>
<feature type="coiled-coil region" evidence="7">
    <location>
        <begin position="847"/>
        <end position="874"/>
    </location>
</feature>
<dbReference type="SUPFAM" id="SSF48452">
    <property type="entry name" value="TPR-like"/>
    <property type="match status" value="2"/>
</dbReference>
<dbReference type="PROSITE" id="PS00107">
    <property type="entry name" value="PROTEIN_KINASE_ATP"/>
    <property type="match status" value="1"/>
</dbReference>
<dbReference type="Gene3D" id="3.30.200.20">
    <property type="entry name" value="Phosphorylase Kinase, domain 1"/>
    <property type="match status" value="1"/>
</dbReference>
<keyword evidence="4 6" id="KW-0067">ATP-binding</keyword>
<keyword evidence="2 6" id="KW-0547">Nucleotide-binding</keyword>
<dbReference type="InterPro" id="IPR000719">
    <property type="entry name" value="Prot_kinase_dom"/>
</dbReference>
<protein>
    <submittedName>
        <fullName evidence="10">Serine/threonine-protein kinase</fullName>
        <ecNumber evidence="10">2.7.11.1</ecNumber>
    </submittedName>
</protein>
<evidence type="ECO:0000256" key="2">
    <source>
        <dbReference type="ARBA" id="ARBA00022741"/>
    </source>
</evidence>
<dbReference type="Pfam" id="PF00069">
    <property type="entry name" value="Pkinase"/>
    <property type="match status" value="1"/>
</dbReference>
<dbReference type="PROSITE" id="PS50005">
    <property type="entry name" value="TPR"/>
    <property type="match status" value="1"/>
</dbReference>
<dbReference type="EMBL" id="JAXIVS010000004">
    <property type="protein sequence ID" value="MDY7227374.1"/>
    <property type="molecule type" value="Genomic_DNA"/>
</dbReference>
<dbReference type="InterPro" id="IPR011009">
    <property type="entry name" value="Kinase-like_dom_sf"/>
</dbReference>
<evidence type="ECO:0000313" key="11">
    <source>
        <dbReference type="Proteomes" id="UP001291309"/>
    </source>
</evidence>
<feature type="binding site" evidence="6">
    <location>
        <position position="63"/>
    </location>
    <ligand>
        <name>ATP</name>
        <dbReference type="ChEBI" id="CHEBI:30616"/>
    </ligand>
</feature>
<evidence type="ECO:0000259" key="9">
    <source>
        <dbReference type="PROSITE" id="PS50011"/>
    </source>
</evidence>
<dbReference type="SUPFAM" id="SSF56112">
    <property type="entry name" value="Protein kinase-like (PK-like)"/>
    <property type="match status" value="1"/>
</dbReference>
<gene>
    <name evidence="10" type="ORF">SYV04_13260</name>
</gene>
<evidence type="ECO:0000313" key="10">
    <source>
        <dbReference type="EMBL" id="MDY7227374.1"/>
    </source>
</evidence>
<dbReference type="EC" id="2.7.11.1" evidence="10"/>
<feature type="domain" description="Protein kinase" evidence="9">
    <location>
        <begin position="34"/>
        <end position="334"/>
    </location>
</feature>
<dbReference type="PANTHER" id="PTHR43289">
    <property type="entry name" value="MITOGEN-ACTIVATED PROTEIN KINASE KINASE KINASE 20-RELATED"/>
    <property type="match status" value="1"/>
</dbReference>
<proteinExistence type="predicted"/>
<feature type="region of interest" description="Disordered" evidence="8">
    <location>
        <begin position="269"/>
        <end position="297"/>
    </location>
</feature>
<feature type="repeat" description="TPR" evidence="5">
    <location>
        <begin position="674"/>
        <end position="707"/>
    </location>
</feature>
<evidence type="ECO:0000256" key="3">
    <source>
        <dbReference type="ARBA" id="ARBA00022777"/>
    </source>
</evidence>
<dbReference type="Pfam" id="PF13424">
    <property type="entry name" value="TPR_12"/>
    <property type="match status" value="2"/>
</dbReference>
<dbReference type="RefSeq" id="WP_321546101.1">
    <property type="nucleotide sequence ID" value="NZ_JAXIVS010000004.1"/>
</dbReference>
<evidence type="ECO:0000256" key="6">
    <source>
        <dbReference type="PROSITE-ProRule" id="PRU10141"/>
    </source>
</evidence>
<organism evidence="10 11">
    <name type="scientific">Hyalangium rubrum</name>
    <dbReference type="NCBI Taxonomy" id="3103134"/>
    <lineage>
        <taxon>Bacteria</taxon>
        <taxon>Pseudomonadati</taxon>
        <taxon>Myxococcota</taxon>
        <taxon>Myxococcia</taxon>
        <taxon>Myxococcales</taxon>
        <taxon>Cystobacterineae</taxon>
        <taxon>Archangiaceae</taxon>
        <taxon>Hyalangium</taxon>
    </lineage>
</organism>
<keyword evidence="1 10" id="KW-0808">Transferase</keyword>
<dbReference type="Gene3D" id="1.25.40.10">
    <property type="entry name" value="Tetratricopeptide repeat domain"/>
    <property type="match status" value="2"/>
</dbReference>
<reference evidence="10 11" key="1">
    <citation type="submission" date="2023-12" db="EMBL/GenBank/DDBJ databases">
        <title>the genome sequence of Hyalangium sp. s54d21.</title>
        <authorList>
            <person name="Zhang X."/>
        </authorList>
    </citation>
    <scope>NUCLEOTIDE SEQUENCE [LARGE SCALE GENOMIC DNA]</scope>
    <source>
        <strain evidence="11">s54d21</strain>
    </source>
</reference>
<dbReference type="PROSITE" id="PS00108">
    <property type="entry name" value="PROTEIN_KINASE_ST"/>
    <property type="match status" value="1"/>
</dbReference>
<dbReference type="PROSITE" id="PS50011">
    <property type="entry name" value="PROTEIN_KINASE_DOM"/>
    <property type="match status" value="1"/>
</dbReference>
<accession>A0ABU5H1R4</accession>
<keyword evidence="5" id="KW-0802">TPR repeat</keyword>
<evidence type="ECO:0000256" key="7">
    <source>
        <dbReference type="SAM" id="Coils"/>
    </source>
</evidence>
<dbReference type="CDD" id="cd14014">
    <property type="entry name" value="STKc_PknB_like"/>
    <property type="match status" value="1"/>
</dbReference>
<dbReference type="Proteomes" id="UP001291309">
    <property type="component" value="Unassembled WGS sequence"/>
</dbReference>
<keyword evidence="11" id="KW-1185">Reference proteome</keyword>
<dbReference type="SMART" id="SM00028">
    <property type="entry name" value="TPR"/>
    <property type="match status" value="5"/>
</dbReference>
<dbReference type="Pfam" id="PF13374">
    <property type="entry name" value="TPR_10"/>
    <property type="match status" value="1"/>
</dbReference>
<evidence type="ECO:0000256" key="4">
    <source>
        <dbReference type="ARBA" id="ARBA00022840"/>
    </source>
</evidence>
<dbReference type="InterPro" id="IPR008271">
    <property type="entry name" value="Ser/Thr_kinase_AS"/>
</dbReference>
<keyword evidence="3 10" id="KW-0418">Kinase</keyword>